<feature type="compositionally biased region" description="Pro residues" evidence="1">
    <location>
        <begin position="679"/>
        <end position="689"/>
    </location>
</feature>
<feature type="transmembrane region" description="Helical" evidence="2">
    <location>
        <begin position="807"/>
        <end position="827"/>
    </location>
</feature>
<name>A0A9P8I7Z4_9PEZI</name>
<evidence type="ECO:0000256" key="2">
    <source>
        <dbReference type="SAM" id="Phobius"/>
    </source>
</evidence>
<feature type="transmembrane region" description="Helical" evidence="2">
    <location>
        <begin position="739"/>
        <end position="764"/>
    </location>
</feature>
<reference evidence="3" key="1">
    <citation type="submission" date="2021-03" db="EMBL/GenBank/DDBJ databases">
        <title>Comparative genomics and phylogenomic investigation of the class Geoglossomycetes provide insights into ecological specialization and systematics.</title>
        <authorList>
            <person name="Melie T."/>
            <person name="Pirro S."/>
            <person name="Miller A.N."/>
            <person name="Quandt A."/>
        </authorList>
    </citation>
    <scope>NUCLEOTIDE SEQUENCE</scope>
    <source>
        <strain evidence="3">GBOQ0MN5Z8</strain>
    </source>
</reference>
<feature type="region of interest" description="Disordered" evidence="1">
    <location>
        <begin position="71"/>
        <end position="91"/>
    </location>
</feature>
<keyword evidence="2" id="KW-0812">Transmembrane</keyword>
<protein>
    <recommendedName>
        <fullName evidence="5">Transmembrane protein</fullName>
    </recommendedName>
</protein>
<keyword evidence="2" id="KW-0472">Membrane</keyword>
<gene>
    <name evidence="3" type="ORF">FGG08_001009</name>
</gene>
<organism evidence="3 4">
    <name type="scientific">Glutinoglossum americanum</name>
    <dbReference type="NCBI Taxonomy" id="1670608"/>
    <lineage>
        <taxon>Eukaryota</taxon>
        <taxon>Fungi</taxon>
        <taxon>Dikarya</taxon>
        <taxon>Ascomycota</taxon>
        <taxon>Pezizomycotina</taxon>
        <taxon>Geoglossomycetes</taxon>
        <taxon>Geoglossales</taxon>
        <taxon>Geoglossaceae</taxon>
        <taxon>Glutinoglossum</taxon>
    </lineage>
</organism>
<feature type="compositionally biased region" description="Polar residues" evidence="1">
    <location>
        <begin position="27"/>
        <end position="38"/>
    </location>
</feature>
<dbReference type="EMBL" id="JAGHQL010000012">
    <property type="protein sequence ID" value="KAH0544929.1"/>
    <property type="molecule type" value="Genomic_DNA"/>
</dbReference>
<accession>A0A9P8I7Z4</accession>
<sequence length="901" mass="97385">MSTRLMSRRKTSREKSKQPIHACPKLQQASGQPGGQQRDSIDKGIPSLAGLMGLKVHLSAKRKAVSIDAGLASQGSPSGTPETAGCLNPSPDQPNGIEVVQKLSKKEQLKRFSFTSALNWTADGDATFDEAHQSKLKEFLGHWEKNNAIWFHGLPSRGIVADLVMMTGTNASTLPYICIRGLKSDVEITSYHKALSRKSIRERYQPLKICYDKCRIGKASSEEIYQGHIEYGQWTLCGTLAQAGHTGSGSWVSTIGGMLTVDGKMYAITTAHSPDGSDSVSRDAAADEGSVQSSAADSIDTSVEEGIVDLVEPALIVDRWKGGQEDMTSEPQPLRFQRHIEPLDPSFWPNIGKTFMQGSDWRLLDIGDEALWLPNAVVDLASHARAGQEGEALWVDFRGTASRTYLTTYDQELRRKPVHIIAGKSGVCPGMLSHNVSYLRLGAGPFILVWKVQLKTGFSMTHNSRLIRYMLTLLALQGGDSGSWVVDVANNSVVGHVVAFTEGSAYLIPLHELFRDIGTVINPKGSIRLPGPFRMLANLARHFHSYPDESSKEFARMYAIEALTDTVLDLDIPDKEGELMKRVIKNSQDIESFAQLLCLTGANVRDALVSPSAWVSDHAGENKGEIQRLLLRLKEVDNVTQSASSDLQPIPQELPRELPGLTPYTLEPRLPIPTQLRLPSPPSPTPPRELGPRRRHPFAVGFYVTIISTFIILGTGAAAGVAAVVVGSRVNGNSTSAKILWVASTGGLMLSGVSGLLAILYGALGLLEKRRMLLPFYLAVFFCAFGSTVFPTLALSSEALGHIPKALLVAAAAAGAPMCYDVMAPLLSYPVPFHADTLAVAGLLVGIGVVVGVSSDALAGYAFARVAQNWGMSPLQSSIISTGPYFSSKRYTSHPNQLKIG</sequence>
<feature type="transmembrane region" description="Helical" evidence="2">
    <location>
        <begin position="839"/>
        <end position="864"/>
    </location>
</feature>
<keyword evidence="2" id="KW-1133">Transmembrane helix</keyword>
<keyword evidence="4" id="KW-1185">Reference proteome</keyword>
<evidence type="ECO:0008006" key="5">
    <source>
        <dbReference type="Google" id="ProtNLM"/>
    </source>
</evidence>
<feature type="region of interest" description="Disordered" evidence="1">
    <location>
        <begin position="672"/>
        <end position="693"/>
    </location>
</feature>
<feature type="region of interest" description="Disordered" evidence="1">
    <location>
        <begin position="273"/>
        <end position="298"/>
    </location>
</feature>
<comment type="caution">
    <text evidence="3">The sequence shown here is derived from an EMBL/GenBank/DDBJ whole genome shotgun (WGS) entry which is preliminary data.</text>
</comment>
<feature type="region of interest" description="Disordered" evidence="1">
    <location>
        <begin position="1"/>
        <end position="44"/>
    </location>
</feature>
<proteinExistence type="predicted"/>
<dbReference type="AlphaFoldDB" id="A0A9P8I7Z4"/>
<feature type="compositionally biased region" description="Basic residues" evidence="1">
    <location>
        <begin position="1"/>
        <end position="12"/>
    </location>
</feature>
<feature type="transmembrane region" description="Helical" evidence="2">
    <location>
        <begin position="700"/>
        <end position="727"/>
    </location>
</feature>
<evidence type="ECO:0000313" key="3">
    <source>
        <dbReference type="EMBL" id="KAH0544929.1"/>
    </source>
</evidence>
<feature type="transmembrane region" description="Helical" evidence="2">
    <location>
        <begin position="776"/>
        <end position="795"/>
    </location>
</feature>
<dbReference type="Proteomes" id="UP000698800">
    <property type="component" value="Unassembled WGS sequence"/>
</dbReference>
<dbReference type="OrthoDB" id="5428490at2759"/>
<evidence type="ECO:0000313" key="4">
    <source>
        <dbReference type="Proteomes" id="UP000698800"/>
    </source>
</evidence>
<evidence type="ECO:0000256" key="1">
    <source>
        <dbReference type="SAM" id="MobiDB-lite"/>
    </source>
</evidence>